<reference evidence="1" key="1">
    <citation type="submission" date="2021-03" db="EMBL/GenBank/DDBJ databases">
        <authorList>
            <person name="Bekaert M."/>
        </authorList>
    </citation>
    <scope>NUCLEOTIDE SEQUENCE</scope>
</reference>
<keyword evidence="2" id="KW-1185">Reference proteome</keyword>
<proteinExistence type="predicted"/>
<sequence>MRSVKTSGGMTRGKGMTEVQGRNGFFQCQHAQVSIQLCKQSKIYSIQLVNNTKKHKIETRERDNKDVLTILSYLRERNPFSESLDLRNIETGVTATDEVNVHNTELVGKKIIESMKDQDAFSISFKRSMQRLITAAKHVTDDVSKIFSYELSNFPSAMFDTSGAMREPQKSNLAEALWAIGDCSAEYVTSTTDVQYVLDGGSLLHRIQWPRGVTFGRIADLYVDHVCRKYNTAIVVFDGYENGPSTKDPTHQRRTKGIVGTKVLFKEDTPFKSKKEQFLGNGKQTKLYKSSCGTLQKSKYCLTSRRKRRRRINCSNCS</sequence>
<organism evidence="1 2">
    <name type="scientific">Mytilus edulis</name>
    <name type="common">Blue mussel</name>
    <dbReference type="NCBI Taxonomy" id="6550"/>
    <lineage>
        <taxon>Eukaryota</taxon>
        <taxon>Metazoa</taxon>
        <taxon>Spiralia</taxon>
        <taxon>Lophotrochozoa</taxon>
        <taxon>Mollusca</taxon>
        <taxon>Bivalvia</taxon>
        <taxon>Autobranchia</taxon>
        <taxon>Pteriomorphia</taxon>
        <taxon>Mytilida</taxon>
        <taxon>Mytiloidea</taxon>
        <taxon>Mytilidae</taxon>
        <taxon>Mytilinae</taxon>
        <taxon>Mytilus</taxon>
    </lineage>
</organism>
<evidence type="ECO:0000313" key="2">
    <source>
        <dbReference type="Proteomes" id="UP000683360"/>
    </source>
</evidence>
<evidence type="ECO:0000313" key="1">
    <source>
        <dbReference type="EMBL" id="CAG2250734.1"/>
    </source>
</evidence>
<dbReference type="AlphaFoldDB" id="A0A8S3V9A4"/>
<accession>A0A8S3V9A4</accession>
<comment type="caution">
    <text evidence="1">The sequence shown here is derived from an EMBL/GenBank/DDBJ whole genome shotgun (WGS) entry which is preliminary data.</text>
</comment>
<dbReference type="Proteomes" id="UP000683360">
    <property type="component" value="Unassembled WGS sequence"/>
</dbReference>
<dbReference type="OrthoDB" id="6106269at2759"/>
<dbReference type="EMBL" id="CAJPWZ010003062">
    <property type="protein sequence ID" value="CAG2250734.1"/>
    <property type="molecule type" value="Genomic_DNA"/>
</dbReference>
<protein>
    <submittedName>
        <fullName evidence="1">Uncharacterized protein</fullName>
    </submittedName>
</protein>
<name>A0A8S3V9A4_MYTED</name>
<gene>
    <name evidence="1" type="ORF">MEDL_62429</name>
</gene>